<comment type="caution">
    <text evidence="2">The sequence shown here is derived from an EMBL/GenBank/DDBJ whole genome shotgun (WGS) entry which is preliminary data.</text>
</comment>
<evidence type="ECO:0000313" key="3">
    <source>
        <dbReference type="Proteomes" id="UP000237819"/>
    </source>
</evidence>
<dbReference type="AlphaFoldDB" id="A0A2S8GQL6"/>
<keyword evidence="1" id="KW-1133">Transmembrane helix</keyword>
<name>A0A2S8GQL6_9BACT</name>
<reference evidence="2 3" key="1">
    <citation type="submission" date="2018-02" db="EMBL/GenBank/DDBJ databases">
        <title>Comparative genomes isolates from brazilian mangrove.</title>
        <authorList>
            <person name="Araujo J.E."/>
            <person name="Taketani R.G."/>
            <person name="Silva M.C.P."/>
            <person name="Loureco M.V."/>
            <person name="Andreote F.D."/>
        </authorList>
    </citation>
    <scope>NUCLEOTIDE SEQUENCE [LARGE SCALE GENOMIC DNA]</scope>
    <source>
        <strain evidence="2 3">Nap-Phe MGV</strain>
    </source>
</reference>
<evidence type="ECO:0000256" key="1">
    <source>
        <dbReference type="SAM" id="Phobius"/>
    </source>
</evidence>
<protein>
    <submittedName>
        <fullName evidence="2">Uncharacterized protein</fullName>
    </submittedName>
</protein>
<sequence length="164" mass="18410">MDAASLYIAVGLAILGIAAIALGIWLRSWGPRKQPRVDFISARRQFSLQREHLEAKFETLASQSGRPRGLIWKYCDFQSEVQFARDPENDQLRAFVAVTISFEAIEGGDMEDVAAVSNLRAATALFSYVDGRWMTDGRTIFNLNPQQAIEHYRHTPETAPAPVR</sequence>
<keyword evidence="1" id="KW-0812">Transmembrane</keyword>
<gene>
    <name evidence="2" type="ORF">C5Y93_07805</name>
</gene>
<evidence type="ECO:0000313" key="2">
    <source>
        <dbReference type="EMBL" id="PQO46729.1"/>
    </source>
</evidence>
<dbReference type="Proteomes" id="UP000237819">
    <property type="component" value="Unassembled WGS sequence"/>
</dbReference>
<feature type="transmembrane region" description="Helical" evidence="1">
    <location>
        <begin position="6"/>
        <end position="26"/>
    </location>
</feature>
<proteinExistence type="predicted"/>
<dbReference type="OrthoDB" id="282265at2"/>
<accession>A0A2S8GQL6</accession>
<dbReference type="EMBL" id="PUHZ01000008">
    <property type="protein sequence ID" value="PQO46729.1"/>
    <property type="molecule type" value="Genomic_DNA"/>
</dbReference>
<keyword evidence="1" id="KW-0472">Membrane</keyword>
<dbReference type="RefSeq" id="WP_105334855.1">
    <property type="nucleotide sequence ID" value="NZ_PUHZ01000008.1"/>
</dbReference>
<organism evidence="2 3">
    <name type="scientific">Blastopirellula marina</name>
    <dbReference type="NCBI Taxonomy" id="124"/>
    <lineage>
        <taxon>Bacteria</taxon>
        <taxon>Pseudomonadati</taxon>
        <taxon>Planctomycetota</taxon>
        <taxon>Planctomycetia</taxon>
        <taxon>Pirellulales</taxon>
        <taxon>Pirellulaceae</taxon>
        <taxon>Blastopirellula</taxon>
    </lineage>
</organism>